<dbReference type="Proteomes" id="UP000251431">
    <property type="component" value="Unassembled WGS sequence"/>
</dbReference>
<evidence type="ECO:0000313" key="1">
    <source>
        <dbReference type="EMBL" id="SPT96479.1"/>
    </source>
</evidence>
<name>A0A2X0XC72_9BACI</name>
<organism evidence="1 2">
    <name type="scientific">Lysinibacillus capsici</name>
    <dbReference type="NCBI Taxonomy" id="2115968"/>
    <lineage>
        <taxon>Bacteria</taxon>
        <taxon>Bacillati</taxon>
        <taxon>Bacillota</taxon>
        <taxon>Bacilli</taxon>
        <taxon>Bacillales</taxon>
        <taxon>Bacillaceae</taxon>
        <taxon>Lysinibacillus</taxon>
    </lineage>
</organism>
<sequence length="428" mass="49915">MTKIKVLQYCWGKYNNYLGLMPFNQVQHIINNDIDFSMNRAVDRTRVIEIINHIEKKVDNLFFPPVILNSDSGNTIRLNPQNSEINLEHPNKMKIIDGQHRLTAIKDIFTQDEYKELAQKLKNHKIPFVLIESLEPEEHRILFNEINQNAEKVGSVVSERFEPNAHNLICLRYIAENLECKKWVEWENEQSDEKIVYLHLVRCIELINKAISRVLKKNQFDTMFSYPLHKDDNYFGIMKSFLNAIFIHINKVGNDKIRREFWVKRVSLIAVTDALVTSLKALDLKSTEEQPIQSEEAISMINNTISDKLKEMLPISMYYKYVGSSSQTKSTYDAIQKYIYINRKLESLTVAQPDHEQFILLINRYIDLAETELSTDFEEDEQIEILAALIKDLVLLKDEIKKLNTKAISNMTSSEINMLIEGPKGEQE</sequence>
<dbReference type="RefSeq" id="WP_112116588.1">
    <property type="nucleotide sequence ID" value="NZ_UAQE01000001.1"/>
</dbReference>
<proteinExistence type="predicted"/>
<accession>A0A2X0XC72</accession>
<dbReference type="NCBIfam" id="TIGR03187">
    <property type="entry name" value="DGQHR"/>
    <property type="match status" value="1"/>
</dbReference>
<dbReference type="EMBL" id="UAQE01000001">
    <property type="protein sequence ID" value="SPT96479.1"/>
    <property type="molecule type" value="Genomic_DNA"/>
</dbReference>
<dbReference type="AlphaFoldDB" id="A0A2X0XC72"/>
<reference evidence="1 2" key="1">
    <citation type="submission" date="2018-06" db="EMBL/GenBank/DDBJ databases">
        <authorList>
            <consortium name="Pathogen Informatics"/>
            <person name="Doyle S."/>
        </authorList>
    </citation>
    <scope>NUCLEOTIDE SEQUENCE [LARGE SCALE GENOMIC DNA]</scope>
    <source>
        <strain evidence="1 2">NCTC7582</strain>
    </source>
</reference>
<protein>
    <submittedName>
        <fullName evidence="1">DGQHR domain</fullName>
    </submittedName>
</protein>
<dbReference type="Pfam" id="PF14072">
    <property type="entry name" value="DndB"/>
    <property type="match status" value="1"/>
</dbReference>
<dbReference type="InterPro" id="IPR017601">
    <property type="entry name" value="DGQHR-contain_dom"/>
</dbReference>
<gene>
    <name evidence="1" type="ORF">NCTC7582_00539</name>
</gene>
<dbReference type="InterPro" id="IPR017642">
    <property type="entry name" value="DNA_S_mod_DndB"/>
</dbReference>
<evidence type="ECO:0000313" key="2">
    <source>
        <dbReference type="Proteomes" id="UP000251431"/>
    </source>
</evidence>